<dbReference type="PANTHER" id="PTHR11216:SF173">
    <property type="entry name" value="ACTIN CYTOSKELETON-REGULATORY COMPLEX PROTEIN PAN1"/>
    <property type="match status" value="1"/>
</dbReference>
<keyword evidence="7" id="KW-0254">Endocytosis</keyword>
<feature type="region of interest" description="Disordered" evidence="13">
    <location>
        <begin position="199"/>
        <end position="228"/>
    </location>
</feature>
<dbReference type="GO" id="GO:0005509">
    <property type="term" value="F:calcium ion binding"/>
    <property type="evidence" value="ECO:0007669"/>
    <property type="project" value="InterPro"/>
</dbReference>
<dbReference type="Gene3D" id="1.10.238.10">
    <property type="entry name" value="EF-hand"/>
    <property type="match status" value="2"/>
</dbReference>
<evidence type="ECO:0000256" key="10">
    <source>
        <dbReference type="ARBA" id="ARBA00023136"/>
    </source>
</evidence>
<accession>A0A9W8CH28</accession>
<feature type="domain" description="EF-hand" evidence="16">
    <location>
        <begin position="304"/>
        <end position="339"/>
    </location>
</feature>
<dbReference type="PROSITE" id="PS50222">
    <property type="entry name" value="EF_HAND_2"/>
    <property type="match status" value="1"/>
</dbReference>
<evidence type="ECO:0000313" key="17">
    <source>
        <dbReference type="EMBL" id="KAJ1642846.1"/>
    </source>
</evidence>
<dbReference type="PANTHER" id="PTHR11216">
    <property type="entry name" value="EH DOMAIN"/>
    <property type="match status" value="1"/>
</dbReference>
<evidence type="ECO:0000256" key="3">
    <source>
        <dbReference type="ARBA" id="ARBA00004413"/>
    </source>
</evidence>
<dbReference type="SUPFAM" id="SSF47473">
    <property type="entry name" value="EF-hand"/>
    <property type="match status" value="2"/>
</dbReference>
<evidence type="ECO:0000256" key="6">
    <source>
        <dbReference type="ARBA" id="ARBA00022490"/>
    </source>
</evidence>
<evidence type="ECO:0000256" key="4">
    <source>
        <dbReference type="ARBA" id="ARBA00009351"/>
    </source>
</evidence>
<evidence type="ECO:0000256" key="11">
    <source>
        <dbReference type="ARBA" id="ARBA00023212"/>
    </source>
</evidence>
<dbReference type="InterPro" id="IPR011992">
    <property type="entry name" value="EF-hand-dom_pair"/>
</dbReference>
<dbReference type="InterPro" id="IPR002048">
    <property type="entry name" value="EF_hand_dom"/>
</dbReference>
<dbReference type="PROSITE" id="PS50002">
    <property type="entry name" value="SH3"/>
    <property type="match status" value="2"/>
</dbReference>
<dbReference type="CDD" id="cd00052">
    <property type="entry name" value="EH"/>
    <property type="match status" value="2"/>
</dbReference>
<dbReference type="InterPro" id="IPR001452">
    <property type="entry name" value="SH3_domain"/>
</dbReference>
<organism evidence="17 18">
    <name type="scientific">Coemansia asiatica</name>
    <dbReference type="NCBI Taxonomy" id="1052880"/>
    <lineage>
        <taxon>Eukaryota</taxon>
        <taxon>Fungi</taxon>
        <taxon>Fungi incertae sedis</taxon>
        <taxon>Zoopagomycota</taxon>
        <taxon>Kickxellomycotina</taxon>
        <taxon>Kickxellomycetes</taxon>
        <taxon>Kickxellales</taxon>
        <taxon>Kickxellaceae</taxon>
        <taxon>Coemansia</taxon>
    </lineage>
</organism>
<keyword evidence="11" id="KW-0206">Cytoskeleton</keyword>
<comment type="similarity">
    <text evidence="4">Belongs to the PAN1 family.</text>
</comment>
<name>A0A9W8CH28_9FUNG</name>
<feature type="compositionally biased region" description="Polar residues" evidence="13">
    <location>
        <begin position="389"/>
        <end position="398"/>
    </location>
</feature>
<evidence type="ECO:0000256" key="12">
    <source>
        <dbReference type="PROSITE-ProRule" id="PRU00192"/>
    </source>
</evidence>
<feature type="compositionally biased region" description="Polar residues" evidence="13">
    <location>
        <begin position="726"/>
        <end position="738"/>
    </location>
</feature>
<feature type="domain" description="SH3" evidence="14">
    <location>
        <begin position="909"/>
        <end position="994"/>
    </location>
</feature>
<feature type="compositionally biased region" description="Low complexity" evidence="13">
    <location>
        <begin position="811"/>
        <end position="821"/>
    </location>
</feature>
<feature type="compositionally biased region" description="Low complexity" evidence="13">
    <location>
        <begin position="697"/>
        <end position="713"/>
    </location>
</feature>
<feature type="domain" description="EH" evidence="15">
    <location>
        <begin position="271"/>
        <end position="360"/>
    </location>
</feature>
<dbReference type="Gene3D" id="2.30.30.40">
    <property type="entry name" value="SH3 Domains"/>
    <property type="match status" value="2"/>
</dbReference>
<feature type="compositionally biased region" description="Low complexity" evidence="13">
    <location>
        <begin position="439"/>
        <end position="451"/>
    </location>
</feature>
<dbReference type="EMBL" id="JANBOH010000330">
    <property type="protein sequence ID" value="KAJ1642846.1"/>
    <property type="molecule type" value="Genomic_DNA"/>
</dbReference>
<feature type="domain" description="EH" evidence="15">
    <location>
        <begin position="16"/>
        <end position="104"/>
    </location>
</feature>
<dbReference type="Proteomes" id="UP001145021">
    <property type="component" value="Unassembled WGS sequence"/>
</dbReference>
<evidence type="ECO:0000256" key="7">
    <source>
        <dbReference type="ARBA" id="ARBA00022583"/>
    </source>
</evidence>
<evidence type="ECO:0000259" key="14">
    <source>
        <dbReference type="PROSITE" id="PS50002"/>
    </source>
</evidence>
<feature type="compositionally biased region" description="Low complexity" evidence="13">
    <location>
        <begin position="403"/>
        <end position="419"/>
    </location>
</feature>
<feature type="compositionally biased region" description="Polar residues" evidence="13">
    <location>
        <begin position="859"/>
        <end position="885"/>
    </location>
</feature>
<dbReference type="AlphaFoldDB" id="A0A9W8CH28"/>
<reference evidence="17" key="1">
    <citation type="submission" date="2022-07" db="EMBL/GenBank/DDBJ databases">
        <title>Phylogenomic reconstructions and comparative analyses of Kickxellomycotina fungi.</title>
        <authorList>
            <person name="Reynolds N.K."/>
            <person name="Stajich J.E."/>
            <person name="Barry K."/>
            <person name="Grigoriev I.V."/>
            <person name="Crous P."/>
            <person name="Smith M.E."/>
        </authorList>
    </citation>
    <scope>NUCLEOTIDE SEQUENCE</scope>
    <source>
        <strain evidence="17">NBRC 105413</strain>
    </source>
</reference>
<keyword evidence="6" id="KW-0963">Cytoplasm</keyword>
<dbReference type="Pfam" id="PF00018">
    <property type="entry name" value="SH3_1"/>
    <property type="match status" value="1"/>
</dbReference>
<evidence type="ECO:0000256" key="8">
    <source>
        <dbReference type="ARBA" id="ARBA00022737"/>
    </source>
</evidence>
<feature type="compositionally biased region" description="Acidic residues" evidence="13">
    <location>
        <begin position="826"/>
        <end position="844"/>
    </location>
</feature>
<evidence type="ECO:0000256" key="13">
    <source>
        <dbReference type="SAM" id="MobiDB-lite"/>
    </source>
</evidence>
<dbReference type="SMART" id="SM00027">
    <property type="entry name" value="EH"/>
    <property type="match status" value="2"/>
</dbReference>
<dbReference type="GO" id="GO:0016197">
    <property type="term" value="P:endosomal transport"/>
    <property type="evidence" value="ECO:0007669"/>
    <property type="project" value="TreeGrafter"/>
</dbReference>
<dbReference type="PROSITE" id="PS50031">
    <property type="entry name" value="EH"/>
    <property type="match status" value="2"/>
</dbReference>
<comment type="caution">
    <text evidence="17">The sequence shown here is derived from an EMBL/GenBank/DDBJ whole genome shotgun (WGS) entry which is preliminary data.</text>
</comment>
<dbReference type="Pfam" id="PF12763">
    <property type="entry name" value="EH"/>
    <property type="match status" value="2"/>
</dbReference>
<dbReference type="SMART" id="SM00326">
    <property type="entry name" value="SH3"/>
    <property type="match status" value="2"/>
</dbReference>
<evidence type="ECO:0000259" key="16">
    <source>
        <dbReference type="PROSITE" id="PS50222"/>
    </source>
</evidence>
<evidence type="ECO:0000256" key="5">
    <source>
        <dbReference type="ARBA" id="ARBA00022443"/>
    </source>
</evidence>
<dbReference type="CDD" id="cd00174">
    <property type="entry name" value="SH3"/>
    <property type="match status" value="1"/>
</dbReference>
<keyword evidence="10" id="KW-0472">Membrane</keyword>
<dbReference type="GO" id="GO:0005737">
    <property type="term" value="C:cytoplasm"/>
    <property type="evidence" value="ECO:0007669"/>
    <property type="project" value="TreeGrafter"/>
</dbReference>
<comment type="subcellular location">
    <subcellularLocation>
        <location evidence="3">Cell membrane</location>
        <topology evidence="3">Peripheral membrane protein</topology>
        <orientation evidence="3">Cytoplasmic side</orientation>
    </subcellularLocation>
    <subcellularLocation>
        <location evidence="2">Cytoplasm</location>
        <location evidence="2">Cytoskeleton</location>
        <location evidence="2">Actin patch</location>
    </subcellularLocation>
    <subcellularLocation>
        <location evidence="1">Endosome membrane</location>
        <topology evidence="1">Peripheral membrane protein</topology>
        <orientation evidence="1">Cytoplasmic side</orientation>
    </subcellularLocation>
</comment>
<dbReference type="SMART" id="SM00054">
    <property type="entry name" value="EFh"/>
    <property type="match status" value="1"/>
</dbReference>
<keyword evidence="9" id="KW-0175">Coiled coil</keyword>
<feature type="domain" description="SH3" evidence="14">
    <location>
        <begin position="1003"/>
        <end position="1068"/>
    </location>
</feature>
<gene>
    <name evidence="17" type="primary">PAN1</name>
    <name evidence="17" type="ORF">LPJ64_005339</name>
</gene>
<evidence type="ECO:0000256" key="9">
    <source>
        <dbReference type="ARBA" id="ARBA00023054"/>
    </source>
</evidence>
<dbReference type="GO" id="GO:0006897">
    <property type="term" value="P:endocytosis"/>
    <property type="evidence" value="ECO:0007669"/>
    <property type="project" value="TreeGrafter"/>
</dbReference>
<feature type="region of interest" description="Disordered" evidence="13">
    <location>
        <begin position="697"/>
        <end position="741"/>
    </location>
</feature>
<dbReference type="InterPro" id="IPR000261">
    <property type="entry name" value="EH_dom"/>
</dbReference>
<feature type="region of interest" description="Disordered" evidence="13">
    <location>
        <begin position="769"/>
        <end position="907"/>
    </location>
</feature>
<evidence type="ECO:0000313" key="18">
    <source>
        <dbReference type="Proteomes" id="UP001145021"/>
    </source>
</evidence>
<evidence type="ECO:0000256" key="1">
    <source>
        <dbReference type="ARBA" id="ARBA00004125"/>
    </source>
</evidence>
<protein>
    <submittedName>
        <fullName evidence="17">Actin organization and endocytosis protein</fullName>
    </submittedName>
</protein>
<dbReference type="InterPro" id="IPR036028">
    <property type="entry name" value="SH3-like_dom_sf"/>
</dbReference>
<keyword evidence="5 12" id="KW-0728">SH3 domain</keyword>
<evidence type="ECO:0000256" key="2">
    <source>
        <dbReference type="ARBA" id="ARBA00004134"/>
    </source>
</evidence>
<feature type="compositionally biased region" description="Polar residues" evidence="13">
    <location>
        <begin position="199"/>
        <end position="214"/>
    </location>
</feature>
<dbReference type="GO" id="GO:0005886">
    <property type="term" value="C:plasma membrane"/>
    <property type="evidence" value="ECO:0007669"/>
    <property type="project" value="TreeGrafter"/>
</dbReference>
<evidence type="ECO:0000259" key="15">
    <source>
        <dbReference type="PROSITE" id="PS50031"/>
    </source>
</evidence>
<keyword evidence="8" id="KW-0677">Repeat</keyword>
<feature type="region of interest" description="Disordered" evidence="13">
    <location>
        <begin position="385"/>
        <end position="451"/>
    </location>
</feature>
<proteinExistence type="inferred from homology"/>
<dbReference type="SUPFAM" id="SSF50044">
    <property type="entry name" value="SH3-domain"/>
    <property type="match status" value="2"/>
</dbReference>
<keyword evidence="18" id="KW-1185">Reference proteome</keyword>
<sequence>MNGQGVPSLSFIPASDASNYAKTFHSSGIIGGRISGDAARKVLMQSRLPVSDLGRIWELSDMQKAGSLSLPEFMLAMFLAQSRIRGKALPEMLPPKIANEVQAANSSIGSTQHHQQQQMQMQMQMPVQMPVPMQQRQIQQPAPFQPPLPMQMPTSMPMSMVMNPGTSSNVNMSMPMPVSSSVSISQARQQTTSLGMPTPAHYNSSAQKISSPTDPSAPDAMLDFEANFPSLSPHGSSIQGALTSAKQSFGQNPLGSRVGESQHQWAIAAAEKAQYEAIFRRWDPGHRGVLRGEQAREVFAQSGLTQSELAKVWSLADINNQGELNLDEFSVAMHLIFRRLAGAPIPDVLPAELVPRSSKDFMDSLLNMKEQLLFGDALADSKIKPNLKPASTSTFTSRLDTRNNGFNNKSSSNGNNISDNDNDNDDDFVYTSSNRRKNTPAATPVTAARTPVSAQSIEELRRMVEQRRVEVQRARDDAERRKKERAEGRVTTRWRIDDLKREIEDIHRSTPMINSDPDVPGAGADEREKLLLKRRNIISSINDLVQRLPDLARDFERLSTELADTKRDVVRLRSSKKKNGLASDMESRAARLVAQRMAALTGESFEDLDSDESAVRDQIKDIDRSLASRKERVDTVASSISHVEKTMRDLRIGGGFSAAHASDARKWEDGVGIGNEEVRELIDRLRRIERLAKAEPAAAAASMTTSNNARASAFSPVNKTEDKTYNGESSAAQKSKSAGPSIAERLAQARTKQERDKILQDIAEERFRERQQALGLPAEPQKHEPQRPVAIEETAKPEMQQRANESSNPFAAAVNSAQEAQAKNDDSDDDDEWDQDESSDDDSVPDLSADKDPFIYGDQASSPKSSVSFNTAFAQPTATKENNPFASLLSPDGPADGTESASVPSPPPFEKLRLRALYPYHPDTLAVGELSIETGVLIETRPVTRDLPSYSSHTDEGWMYGEILKESLDDKNDGWDPSGVIGWFPKDYAETLGAPGSRGWNKTRAMFGTAKYAYEPQHEDELGIAQGDRVRVIDGDTAESWWKVRIISGNTDKAEEGMLPAMYIDLDK</sequence>